<protein>
    <submittedName>
        <fullName evidence="5">Glycosyltransferase family 2 protein</fullName>
    </submittedName>
</protein>
<name>A0A9D1FD38_9FIRM</name>
<keyword evidence="4" id="KW-0812">Transmembrane</keyword>
<dbReference type="EMBL" id="DVJK01000089">
    <property type="protein sequence ID" value="HIS66559.1"/>
    <property type="molecule type" value="Genomic_DNA"/>
</dbReference>
<evidence type="ECO:0000256" key="4">
    <source>
        <dbReference type="SAM" id="Phobius"/>
    </source>
</evidence>
<reference evidence="5" key="1">
    <citation type="submission" date="2020-10" db="EMBL/GenBank/DDBJ databases">
        <authorList>
            <person name="Gilroy R."/>
        </authorList>
    </citation>
    <scope>NUCLEOTIDE SEQUENCE</scope>
    <source>
        <strain evidence="5">ChiHjej10B9-9673</strain>
    </source>
</reference>
<dbReference type="CDD" id="cd06438">
    <property type="entry name" value="EpsO_like"/>
    <property type="match status" value="1"/>
</dbReference>
<feature type="transmembrane region" description="Helical" evidence="4">
    <location>
        <begin position="301"/>
        <end position="325"/>
    </location>
</feature>
<accession>A0A9D1FD38</accession>
<evidence type="ECO:0000256" key="2">
    <source>
        <dbReference type="ARBA" id="ARBA00022676"/>
    </source>
</evidence>
<dbReference type="SUPFAM" id="SSF53448">
    <property type="entry name" value="Nucleotide-diphospho-sugar transferases"/>
    <property type="match status" value="1"/>
</dbReference>
<organism evidence="5 6">
    <name type="scientific">Candidatus Scatomorpha merdipullorum</name>
    <dbReference type="NCBI Taxonomy" id="2840927"/>
    <lineage>
        <taxon>Bacteria</taxon>
        <taxon>Bacillati</taxon>
        <taxon>Bacillota</taxon>
        <taxon>Clostridia</taxon>
        <taxon>Eubacteriales</taxon>
        <taxon>Candidatus Scatomorpha</taxon>
    </lineage>
</organism>
<evidence type="ECO:0000256" key="3">
    <source>
        <dbReference type="ARBA" id="ARBA00022679"/>
    </source>
</evidence>
<evidence type="ECO:0000256" key="1">
    <source>
        <dbReference type="ARBA" id="ARBA00006739"/>
    </source>
</evidence>
<keyword evidence="4" id="KW-1133">Transmembrane helix</keyword>
<comment type="similarity">
    <text evidence="1">Belongs to the glycosyltransferase 2 family.</text>
</comment>
<feature type="transmembrane region" description="Helical" evidence="4">
    <location>
        <begin position="6"/>
        <end position="32"/>
    </location>
</feature>
<dbReference type="GO" id="GO:0016757">
    <property type="term" value="F:glycosyltransferase activity"/>
    <property type="evidence" value="ECO:0007669"/>
    <property type="project" value="UniProtKB-KW"/>
</dbReference>
<keyword evidence="4" id="KW-0472">Membrane</keyword>
<dbReference type="Proteomes" id="UP000824001">
    <property type="component" value="Unassembled WGS sequence"/>
</dbReference>
<dbReference type="Pfam" id="PF13641">
    <property type="entry name" value="Glyco_tranf_2_3"/>
    <property type="match status" value="1"/>
</dbReference>
<evidence type="ECO:0000313" key="5">
    <source>
        <dbReference type="EMBL" id="HIS66559.1"/>
    </source>
</evidence>
<dbReference type="Gene3D" id="3.90.550.10">
    <property type="entry name" value="Spore Coat Polysaccharide Biosynthesis Protein SpsA, Chain A"/>
    <property type="match status" value="1"/>
</dbReference>
<dbReference type="AlphaFoldDB" id="A0A9D1FD38"/>
<dbReference type="PANTHER" id="PTHR43630:SF1">
    <property type="entry name" value="POLY-BETA-1,6-N-ACETYL-D-GLUCOSAMINE SYNTHASE"/>
    <property type="match status" value="1"/>
</dbReference>
<proteinExistence type="inferred from homology"/>
<feature type="transmembrane region" description="Helical" evidence="4">
    <location>
        <begin position="371"/>
        <end position="393"/>
    </location>
</feature>
<evidence type="ECO:0000313" key="6">
    <source>
        <dbReference type="Proteomes" id="UP000824001"/>
    </source>
</evidence>
<keyword evidence="3" id="KW-0808">Transferase</keyword>
<reference evidence="5" key="2">
    <citation type="journal article" date="2021" name="PeerJ">
        <title>Extensive microbial diversity within the chicken gut microbiome revealed by metagenomics and culture.</title>
        <authorList>
            <person name="Gilroy R."/>
            <person name="Ravi A."/>
            <person name="Getino M."/>
            <person name="Pursley I."/>
            <person name="Horton D.L."/>
            <person name="Alikhan N.F."/>
            <person name="Baker D."/>
            <person name="Gharbi K."/>
            <person name="Hall N."/>
            <person name="Watson M."/>
            <person name="Adriaenssens E.M."/>
            <person name="Foster-Nyarko E."/>
            <person name="Jarju S."/>
            <person name="Secka A."/>
            <person name="Antonio M."/>
            <person name="Oren A."/>
            <person name="Chaudhuri R.R."/>
            <person name="La Ragione R."/>
            <person name="Hildebrand F."/>
            <person name="Pallen M.J."/>
        </authorList>
    </citation>
    <scope>NUCLEOTIDE SEQUENCE</scope>
    <source>
        <strain evidence="5">ChiHjej10B9-9673</strain>
    </source>
</reference>
<dbReference type="InterPro" id="IPR029044">
    <property type="entry name" value="Nucleotide-diphossugar_trans"/>
</dbReference>
<gene>
    <name evidence="5" type="ORF">IAC18_03235</name>
</gene>
<feature type="transmembrane region" description="Helical" evidence="4">
    <location>
        <begin position="332"/>
        <end position="351"/>
    </location>
</feature>
<dbReference type="PANTHER" id="PTHR43630">
    <property type="entry name" value="POLY-BETA-1,6-N-ACETYL-D-GLUCOSAMINE SYNTHASE"/>
    <property type="match status" value="1"/>
</dbReference>
<keyword evidence="2" id="KW-0328">Glycosyltransferase</keyword>
<comment type="caution">
    <text evidence="5">The sequence shown here is derived from an EMBL/GenBank/DDBJ whole genome shotgun (WGS) entry which is preliminary data.</text>
</comment>
<sequence length="421" mass="47554">MDTINMINYVLLVVFFICYAYQAVYILIPFIIKPKPHKEAVMHRFAVLISARNEQAVIGKLIDSIKRQSYPAELVSVFVCADNCTDETARIAAEHGAEVFERFNAEQVGKGYALSYLLGRIDAEYPERPFDAYFVFDADNVLEPDYIEQMNRTYSDGYEIVTGFRNSKNFGDNWISSGYALWFMRESSWLNRSRMRAGTSCAVSGTGFMFSRRVLDECGGWNFFLLTEDIEFTISCITAGRRIGYCGEAVLYDEQPTKLGQSFRQRKRWTKGYVQVFMKYGGAMLRGIFKGSFACYDMFMNILPAAVVTVLAVFANIGGFAYAILTHQGASVVLASVLGLLNSMYLTVFAIGALTTASEWRRIYAPAWKKIVFTLTFPLFMLTYIPCTVAGLFSRDVSWKPIEHTRAASLAEIRAGERRTA</sequence>